<evidence type="ECO:0000256" key="1">
    <source>
        <dbReference type="SAM" id="Phobius"/>
    </source>
</evidence>
<reference evidence="2 3" key="1">
    <citation type="submission" date="2012-11" db="EMBL/GenBank/DDBJ databases">
        <title>The complete genome sequence of Corynebacterium maris Coryn-1 (=DSM 45190).</title>
        <authorList>
            <person name="Schaffert L."/>
            <person name="Albersmeier A."/>
            <person name="Kalinowski J."/>
            <person name="Ruckert C."/>
        </authorList>
    </citation>
    <scope>NUCLEOTIDE SEQUENCE [LARGE SCALE GENOMIC DNA]</scope>
    <source>
        <strain evidence="3">Coryn-1</strain>
    </source>
</reference>
<dbReference type="Pfam" id="PF11292">
    <property type="entry name" value="DUF3093"/>
    <property type="match status" value="1"/>
</dbReference>
<accession>S5SVE1</accession>
<sequence length="165" mass="18605">MIYQERQWVPWYWWLLAAALVALIAVQLAHNRNFWWGLIPGVVLGLVAAWVLINWSSTRLRVELDADGTRWLLAEKATLPADVVSRSLAVPKSAKKNAMGRQLDPAAFIVSHGWVRDMVMLVLDDPADPTPYWLLSCKDPARLLRALVPEQAEEALVNMPAKDRA</sequence>
<keyword evidence="3" id="KW-1185">Reference proteome</keyword>
<proteinExistence type="predicted"/>
<dbReference type="eggNOG" id="ENOG5032Z7M">
    <property type="taxonomic scope" value="Bacteria"/>
</dbReference>
<keyword evidence="1" id="KW-0472">Membrane</keyword>
<dbReference type="AlphaFoldDB" id="S5SVE1"/>
<dbReference type="InterPro" id="IPR021443">
    <property type="entry name" value="DUF3093"/>
</dbReference>
<feature type="transmembrane region" description="Helical" evidence="1">
    <location>
        <begin position="12"/>
        <end position="29"/>
    </location>
</feature>
<dbReference type="EMBL" id="CP003924">
    <property type="protein sequence ID" value="AGS34982.1"/>
    <property type="molecule type" value="Genomic_DNA"/>
</dbReference>
<evidence type="ECO:0000313" key="3">
    <source>
        <dbReference type="Proteomes" id="UP000015388"/>
    </source>
</evidence>
<keyword evidence="1" id="KW-1133">Transmembrane helix</keyword>
<evidence type="ECO:0000313" key="2">
    <source>
        <dbReference type="EMBL" id="AGS34982.1"/>
    </source>
</evidence>
<protein>
    <recommendedName>
        <fullName evidence="4">DUF3093 domain-containing protein</fullName>
    </recommendedName>
</protein>
<dbReference type="KEGG" id="cmd:B841_07545"/>
<keyword evidence="1" id="KW-0812">Transmembrane</keyword>
<dbReference type="STRING" id="1224163.B841_07545"/>
<dbReference type="Proteomes" id="UP000015388">
    <property type="component" value="Chromosome"/>
</dbReference>
<dbReference type="PATRIC" id="fig|1224163.3.peg.1516"/>
<organism evidence="2 3">
    <name type="scientific">Corynebacterium maris DSM 45190</name>
    <dbReference type="NCBI Taxonomy" id="1224163"/>
    <lineage>
        <taxon>Bacteria</taxon>
        <taxon>Bacillati</taxon>
        <taxon>Actinomycetota</taxon>
        <taxon>Actinomycetes</taxon>
        <taxon>Mycobacteriales</taxon>
        <taxon>Corynebacteriaceae</taxon>
        <taxon>Corynebacterium</taxon>
    </lineage>
</organism>
<evidence type="ECO:0008006" key="4">
    <source>
        <dbReference type="Google" id="ProtNLM"/>
    </source>
</evidence>
<name>S5SVE1_9CORY</name>
<gene>
    <name evidence="2" type="ORF">B841_07545</name>
</gene>
<feature type="transmembrane region" description="Helical" evidence="1">
    <location>
        <begin position="35"/>
        <end position="53"/>
    </location>
</feature>
<dbReference type="HOGENOM" id="CLU_109360_0_0_11"/>